<evidence type="ECO:0000256" key="6">
    <source>
        <dbReference type="ARBA" id="ARBA00022490"/>
    </source>
</evidence>
<feature type="domain" description="Restriction of telomere capping protein 4 C-terminal" evidence="9">
    <location>
        <begin position="380"/>
        <end position="495"/>
    </location>
</feature>
<comment type="caution">
    <text evidence="10">The sequence shown here is derived from an EMBL/GenBank/DDBJ whole genome shotgun (WGS) entry which is preliminary data.</text>
</comment>
<dbReference type="SMART" id="SM01312">
    <property type="entry name" value="RTC4"/>
    <property type="match status" value="1"/>
</dbReference>
<evidence type="ECO:0000256" key="1">
    <source>
        <dbReference type="ARBA" id="ARBA00002738"/>
    </source>
</evidence>
<dbReference type="AlphaFoldDB" id="A0A2A9PDQ4"/>
<evidence type="ECO:0000256" key="3">
    <source>
        <dbReference type="ARBA" id="ARBA00004496"/>
    </source>
</evidence>
<reference evidence="10 11" key="2">
    <citation type="journal article" date="2017" name="Sci. Rep.">
        <title>Ant-infecting Ophiocordyceps genomes reveal a high diversity of potential behavioral manipulation genes and a possible major role for enterotoxins.</title>
        <authorList>
            <person name="de Bekker C."/>
            <person name="Ohm R.A."/>
            <person name="Evans H.C."/>
            <person name="Brachmann A."/>
            <person name="Hughes D.P."/>
        </authorList>
    </citation>
    <scope>NUCLEOTIDE SEQUENCE [LARGE SCALE GENOMIC DNA]</scope>
    <source>
        <strain evidence="10 11">SC16a</strain>
    </source>
</reference>
<dbReference type="EMBL" id="LAZP02000223">
    <property type="protein sequence ID" value="PFH59141.1"/>
    <property type="molecule type" value="Genomic_DNA"/>
</dbReference>
<dbReference type="InterPro" id="IPR039024">
    <property type="entry name" value="RTC4"/>
</dbReference>
<dbReference type="Pfam" id="PF14474">
    <property type="entry name" value="RTC4"/>
    <property type="match status" value="1"/>
</dbReference>
<sequence>MVRSTFLPTSGRLQSRLASSLTTTSACLLLFHCMSSCRLRGCRDLYAGNANFRWPYRVRYCFQPARRIHINFFEKSQTRGQRRTQAPKILPNCVRENRLPSTTLHCPATTKMVPTTFGQRPKSGKRRREETLKTETDESIKRSDSSPSSSKKRKQQTGSAAERHQEAFQTVQIHSQMTTTTEASTAPQLQFKLPPDKHPFDLLCSPQQTQSRITKLKSPDSPPRPPAGLIVSSKINDGFLDDSPTKTCILRKASIKVPAEVCDLVADKGDVKTLDATVCDVTSGSEQRDSPSPVSKVSGSDAGSVAVAAECPWCGQPVEKSVLDDFSRGKRMNVRLQTKFCRDHKIQTAKETWQAMRYPEVDWEGLVKRFAEHRSYLLGIVDGNTSHYRRDLAAKIKSGEARSMKKEGDMNPGYYGPRGFNVMCDYLVEEFGELLKRKAVNDRVIAGRGPAAFIQCVLVAELAVMLIRDDMDVSQEEARRIMEESKALGEMLHDEA</sequence>
<evidence type="ECO:0000256" key="5">
    <source>
        <dbReference type="ARBA" id="ARBA00015162"/>
    </source>
</evidence>
<keyword evidence="6" id="KW-0963">Cytoplasm</keyword>
<accession>A0A2A9PDQ4</accession>
<comment type="subcellular location">
    <subcellularLocation>
        <location evidence="3">Cytoplasm</location>
    </subcellularLocation>
    <subcellularLocation>
        <location evidence="2">Nucleus</location>
    </subcellularLocation>
</comment>
<dbReference type="GO" id="GO:0005634">
    <property type="term" value="C:nucleus"/>
    <property type="evidence" value="ECO:0007669"/>
    <property type="project" value="UniProtKB-SubCell"/>
</dbReference>
<evidence type="ECO:0000313" key="10">
    <source>
        <dbReference type="EMBL" id="PFH59141.1"/>
    </source>
</evidence>
<comment type="function">
    <text evidence="1">May be involved in a process influencing telomere capping.</text>
</comment>
<evidence type="ECO:0000313" key="11">
    <source>
        <dbReference type="Proteomes" id="UP000037136"/>
    </source>
</evidence>
<comment type="similarity">
    <text evidence="4">Belongs to the RTC4 family.</text>
</comment>
<dbReference type="GO" id="GO:0005737">
    <property type="term" value="C:cytoplasm"/>
    <property type="evidence" value="ECO:0007669"/>
    <property type="project" value="UniProtKB-SubCell"/>
</dbReference>
<dbReference type="Proteomes" id="UP000037136">
    <property type="component" value="Unassembled WGS sequence"/>
</dbReference>
<dbReference type="InterPro" id="IPR028094">
    <property type="entry name" value="RTC4_C"/>
</dbReference>
<evidence type="ECO:0000256" key="4">
    <source>
        <dbReference type="ARBA" id="ARBA00009461"/>
    </source>
</evidence>
<dbReference type="PROSITE" id="PS51257">
    <property type="entry name" value="PROKAR_LIPOPROTEIN"/>
    <property type="match status" value="1"/>
</dbReference>
<proteinExistence type="inferred from homology"/>
<evidence type="ECO:0000259" key="9">
    <source>
        <dbReference type="SMART" id="SM01312"/>
    </source>
</evidence>
<dbReference type="STRING" id="268505.A0A2A9PDQ4"/>
<keyword evidence="7" id="KW-0539">Nucleus</keyword>
<dbReference type="PANTHER" id="PTHR41391:SF1">
    <property type="entry name" value="RESTRICTION OF TELOMERE CAPPING PROTEIN 4"/>
    <property type="match status" value="1"/>
</dbReference>
<keyword evidence="11" id="KW-1185">Reference proteome</keyword>
<evidence type="ECO:0000256" key="7">
    <source>
        <dbReference type="ARBA" id="ARBA00023242"/>
    </source>
</evidence>
<dbReference type="OrthoDB" id="128308at2759"/>
<reference evidence="10 11" key="1">
    <citation type="journal article" date="2015" name="BMC Genomics">
        <title>Gene expression during zombie ant biting behavior reflects the complexity underlying fungal parasitic behavioral manipulation.</title>
        <authorList>
            <person name="de Bekker C."/>
            <person name="Ohm R.A."/>
            <person name="Loreto R.G."/>
            <person name="Sebastian A."/>
            <person name="Albert I."/>
            <person name="Merrow M."/>
            <person name="Brachmann A."/>
            <person name="Hughes D.P."/>
        </authorList>
    </citation>
    <scope>NUCLEOTIDE SEQUENCE [LARGE SCALE GENOMIC DNA]</scope>
    <source>
        <strain evidence="10 11">SC16a</strain>
    </source>
</reference>
<feature type="region of interest" description="Disordered" evidence="8">
    <location>
        <begin position="282"/>
        <end position="301"/>
    </location>
</feature>
<organism evidence="10 11">
    <name type="scientific">Ophiocordyceps unilateralis</name>
    <name type="common">Zombie-ant fungus</name>
    <name type="synonym">Torrubia unilateralis</name>
    <dbReference type="NCBI Taxonomy" id="268505"/>
    <lineage>
        <taxon>Eukaryota</taxon>
        <taxon>Fungi</taxon>
        <taxon>Dikarya</taxon>
        <taxon>Ascomycota</taxon>
        <taxon>Pezizomycotina</taxon>
        <taxon>Sordariomycetes</taxon>
        <taxon>Hypocreomycetidae</taxon>
        <taxon>Hypocreales</taxon>
        <taxon>Ophiocordycipitaceae</taxon>
        <taxon>Ophiocordyceps</taxon>
    </lineage>
</organism>
<evidence type="ECO:0000256" key="2">
    <source>
        <dbReference type="ARBA" id="ARBA00004123"/>
    </source>
</evidence>
<name>A0A2A9PDQ4_OPHUN</name>
<protein>
    <recommendedName>
        <fullName evidence="5">Restriction of telomere capping protein 4</fullName>
    </recommendedName>
</protein>
<dbReference type="PANTHER" id="PTHR41391">
    <property type="entry name" value="RESTRICTION OF TELOMERE CAPPING PROTEIN 4"/>
    <property type="match status" value="1"/>
</dbReference>
<feature type="compositionally biased region" description="Polar residues" evidence="8">
    <location>
        <begin position="282"/>
        <end position="293"/>
    </location>
</feature>
<feature type="region of interest" description="Disordered" evidence="8">
    <location>
        <begin position="105"/>
        <end position="165"/>
    </location>
</feature>
<evidence type="ECO:0000256" key="8">
    <source>
        <dbReference type="SAM" id="MobiDB-lite"/>
    </source>
</evidence>
<feature type="compositionally biased region" description="Basic and acidic residues" evidence="8">
    <location>
        <begin position="127"/>
        <end position="144"/>
    </location>
</feature>
<gene>
    <name evidence="10" type="ORF">XA68_12761</name>
</gene>